<dbReference type="Pfam" id="PF11377">
    <property type="entry name" value="DUF3180"/>
    <property type="match status" value="1"/>
</dbReference>
<dbReference type="Proteomes" id="UP000192775">
    <property type="component" value="Chromosome"/>
</dbReference>
<reference evidence="1 2" key="1">
    <citation type="submission" date="2017-04" db="EMBL/GenBank/DDBJ databases">
        <authorList>
            <person name="Afonso C.L."/>
            <person name="Miller P.J."/>
            <person name="Scott M.A."/>
            <person name="Spackman E."/>
            <person name="Goraichik I."/>
            <person name="Dimitrov K.M."/>
            <person name="Suarez D.L."/>
            <person name="Swayne D.E."/>
        </authorList>
    </citation>
    <scope>NUCLEOTIDE SEQUENCE [LARGE SCALE GENOMIC DNA]</scope>
    <source>
        <strain evidence="2">XA(T)</strain>
    </source>
</reference>
<dbReference type="InterPro" id="IPR021517">
    <property type="entry name" value="DUF3180"/>
</dbReference>
<dbReference type="STRING" id="1619308.B5808_04180"/>
<evidence type="ECO:0000313" key="1">
    <source>
        <dbReference type="EMBL" id="ARJ04510.1"/>
    </source>
</evidence>
<dbReference type="EMBL" id="CP020715">
    <property type="protein sequence ID" value="ARJ04510.1"/>
    <property type="molecule type" value="Genomic_DNA"/>
</dbReference>
<dbReference type="AlphaFoldDB" id="A0A1X9LRG7"/>
<accession>A0A1X9LRG7</accession>
<sequence>MKHTNPLTIVVYLLVGAAIGFGMEIALVGGGMQAVVPPYTLPITVIAAALIVVALAIPIRRSISGRSQARINPFRAMRVVVLAKASSLVGALIAGWAAGVAVFFFTRPVIADTATIWASIVAAVGGVVLLVAGIVAERLCTLPPDDPNAPDGPHAH</sequence>
<name>A0A1X9LRG7_9MICO</name>
<protein>
    <submittedName>
        <fullName evidence="1">Uncharacterized protein</fullName>
    </submittedName>
</protein>
<keyword evidence="2" id="KW-1185">Reference proteome</keyword>
<evidence type="ECO:0000313" key="2">
    <source>
        <dbReference type="Proteomes" id="UP000192775"/>
    </source>
</evidence>
<dbReference type="RefSeq" id="WP_085018651.1">
    <property type="nucleotide sequence ID" value="NZ_BMHD01000001.1"/>
</dbReference>
<organism evidence="1 2">
    <name type="scientific">Cnuibacter physcomitrellae</name>
    <dbReference type="NCBI Taxonomy" id="1619308"/>
    <lineage>
        <taxon>Bacteria</taxon>
        <taxon>Bacillati</taxon>
        <taxon>Actinomycetota</taxon>
        <taxon>Actinomycetes</taxon>
        <taxon>Micrococcales</taxon>
        <taxon>Microbacteriaceae</taxon>
        <taxon>Cnuibacter</taxon>
    </lineage>
</organism>
<proteinExistence type="predicted"/>
<dbReference type="KEGG" id="cphy:B5808_04180"/>
<gene>
    <name evidence="1" type="ORF">B5808_04180</name>
</gene>